<gene>
    <name evidence="2" type="ORF">AM587_10001848</name>
    <name evidence="1" type="ORF">AM587_10010247</name>
</gene>
<dbReference type="InterPro" id="IPR038765">
    <property type="entry name" value="Papain-like_cys_pep_sf"/>
</dbReference>
<dbReference type="Gene3D" id="3.30.310.130">
    <property type="entry name" value="Ubiquitin-related"/>
    <property type="match status" value="1"/>
</dbReference>
<dbReference type="SUPFAM" id="SSF54001">
    <property type="entry name" value="Cysteine proteinases"/>
    <property type="match status" value="1"/>
</dbReference>
<dbReference type="EMBL" id="LNFO01003972">
    <property type="protein sequence ID" value="KUF81821.1"/>
    <property type="molecule type" value="Genomic_DNA"/>
</dbReference>
<dbReference type="Proteomes" id="UP000052943">
    <property type="component" value="Unassembled WGS sequence"/>
</dbReference>
<evidence type="ECO:0000313" key="2">
    <source>
        <dbReference type="EMBL" id="KUF87454.1"/>
    </source>
</evidence>
<keyword evidence="2" id="KW-0067">ATP-binding</keyword>
<dbReference type="Gene3D" id="1.10.418.20">
    <property type="match status" value="1"/>
</dbReference>
<protein>
    <submittedName>
        <fullName evidence="2">ATP-binding Cassette (ABC) Superfamily</fullName>
    </submittedName>
</protein>
<organism evidence="2 3">
    <name type="scientific">Phytophthora nicotianae</name>
    <name type="common">Potato buckeye rot agent</name>
    <name type="synonym">Phytophthora parasitica</name>
    <dbReference type="NCBI Taxonomy" id="4792"/>
    <lineage>
        <taxon>Eukaryota</taxon>
        <taxon>Sar</taxon>
        <taxon>Stramenopiles</taxon>
        <taxon>Oomycota</taxon>
        <taxon>Peronosporomycetes</taxon>
        <taxon>Peronosporales</taxon>
        <taxon>Peronosporaceae</taxon>
        <taxon>Phytophthora</taxon>
    </lineage>
</organism>
<dbReference type="OrthoDB" id="128153at2759"/>
<sequence length="311" mass="34739">MVESRKEAKQLVQGTLTPVTTPKSVARVLNSSFSYESANEFLSSVTVKALGPRKQVLAKVVAPHECSSDIKFIFTDQFVAKCRRLLDEFKKSLPNSDQPIGIRVAKVGVFSEEQLGIMHDYYTTIQIFASVVATAEWIRATSPNRLAIPAGLREYVDLDKEAAAIAIQKMVLTLTRQTPFGTVLKRSLLRFRDDEWINDDCLLHAMTTLQEEHGTTGIISPAFCGTVNVESQYKIIAATQPFRASNEYVLLPIHLNNNHWCGVVFDIKSQTLRAVVTCIVMGVLESHLIMSFLTRFALSYDNRTCAKASKY</sequence>
<reference evidence="2 3" key="1">
    <citation type="submission" date="2015-11" db="EMBL/GenBank/DDBJ databases">
        <title>Genomes and virulence difference between two physiological races of Phytophthora nicotianae.</title>
        <authorList>
            <person name="Liu H."/>
            <person name="Ma X."/>
            <person name="Yu H."/>
            <person name="Fang D."/>
            <person name="Li Y."/>
            <person name="Wang X."/>
            <person name="Wang W."/>
            <person name="Dong Y."/>
            <person name="Xiao B."/>
        </authorList>
    </citation>
    <scope>NUCLEOTIDE SEQUENCE [LARGE SCALE GENOMIC DNA]</scope>
    <source>
        <strain evidence="3">race 0</strain>
        <strain evidence="2">Race 0</strain>
    </source>
</reference>
<proteinExistence type="predicted"/>
<evidence type="ECO:0000313" key="1">
    <source>
        <dbReference type="EMBL" id="KUF81821.1"/>
    </source>
</evidence>
<dbReference type="EMBL" id="LNFO01002032">
    <property type="protein sequence ID" value="KUF87454.1"/>
    <property type="molecule type" value="Genomic_DNA"/>
</dbReference>
<dbReference type="AlphaFoldDB" id="A0A0W8CTH1"/>
<dbReference type="GO" id="GO:0005524">
    <property type="term" value="F:ATP binding"/>
    <property type="evidence" value="ECO:0007669"/>
    <property type="project" value="UniProtKB-KW"/>
</dbReference>
<name>A0A0W8CTH1_PHYNI</name>
<keyword evidence="2" id="KW-0547">Nucleotide-binding</keyword>
<evidence type="ECO:0000313" key="3">
    <source>
        <dbReference type="Proteomes" id="UP000052943"/>
    </source>
</evidence>
<comment type="caution">
    <text evidence="2">The sequence shown here is derived from an EMBL/GenBank/DDBJ whole genome shotgun (WGS) entry which is preliminary data.</text>
</comment>
<accession>A0A0W8CTH1</accession>